<gene>
    <name evidence="3" type="ORF">METZ01_LOCUS420959</name>
</gene>
<evidence type="ECO:0000256" key="2">
    <source>
        <dbReference type="SAM" id="Phobius"/>
    </source>
</evidence>
<protein>
    <submittedName>
        <fullName evidence="3">Uncharacterized protein</fullName>
    </submittedName>
</protein>
<keyword evidence="2" id="KW-1133">Transmembrane helix</keyword>
<feature type="transmembrane region" description="Helical" evidence="2">
    <location>
        <begin position="201"/>
        <end position="222"/>
    </location>
</feature>
<sequence length="224" mass="24972">MTGSAKYQLENQTKSDDLNLKDLVEEFSGSNGRYYGSQFTRIGNKSGFTLTFNWAAAIFGPIWFGFRGLWKWGLPFTVLEAFALSQVVRGGWGDLTAEVSQRIAQMELQLKLRRTQLEAAIENSSDKVDAYNRNIEGLEEIVRQSLIEFAQIEESRIWVIVLGLGLLFLVKGIQGVLANSALEARFSEWLSDRSLKSGISFARLTLSGLFVVLVYAASVAHFGT</sequence>
<name>A0A382XBX1_9ZZZZ</name>
<feature type="coiled-coil region" evidence="1">
    <location>
        <begin position="103"/>
        <end position="148"/>
    </location>
</feature>
<evidence type="ECO:0000256" key="1">
    <source>
        <dbReference type="SAM" id="Coils"/>
    </source>
</evidence>
<feature type="transmembrane region" description="Helical" evidence="2">
    <location>
        <begin position="157"/>
        <end position="180"/>
    </location>
</feature>
<organism evidence="3">
    <name type="scientific">marine metagenome</name>
    <dbReference type="NCBI Taxonomy" id="408172"/>
    <lineage>
        <taxon>unclassified sequences</taxon>
        <taxon>metagenomes</taxon>
        <taxon>ecological metagenomes</taxon>
    </lineage>
</organism>
<proteinExistence type="predicted"/>
<dbReference type="InterPro" id="IPR024399">
    <property type="entry name" value="DUF2628"/>
</dbReference>
<keyword evidence="1" id="KW-0175">Coiled coil</keyword>
<dbReference type="EMBL" id="UINC01166257">
    <property type="protein sequence ID" value="SVD68105.1"/>
    <property type="molecule type" value="Genomic_DNA"/>
</dbReference>
<feature type="non-terminal residue" evidence="3">
    <location>
        <position position="224"/>
    </location>
</feature>
<evidence type="ECO:0000313" key="3">
    <source>
        <dbReference type="EMBL" id="SVD68105.1"/>
    </source>
</evidence>
<keyword evidence="2" id="KW-0812">Transmembrane</keyword>
<accession>A0A382XBX1</accession>
<reference evidence="3" key="1">
    <citation type="submission" date="2018-05" db="EMBL/GenBank/DDBJ databases">
        <authorList>
            <person name="Lanie J.A."/>
            <person name="Ng W.-L."/>
            <person name="Kazmierczak K.M."/>
            <person name="Andrzejewski T.M."/>
            <person name="Davidsen T.M."/>
            <person name="Wayne K.J."/>
            <person name="Tettelin H."/>
            <person name="Glass J.I."/>
            <person name="Rusch D."/>
            <person name="Podicherti R."/>
            <person name="Tsui H.-C.T."/>
            <person name="Winkler M.E."/>
        </authorList>
    </citation>
    <scope>NUCLEOTIDE SEQUENCE</scope>
</reference>
<feature type="transmembrane region" description="Helical" evidence="2">
    <location>
        <begin position="47"/>
        <end position="66"/>
    </location>
</feature>
<dbReference type="AlphaFoldDB" id="A0A382XBX1"/>
<dbReference type="Pfam" id="PF10947">
    <property type="entry name" value="DUF2628"/>
    <property type="match status" value="1"/>
</dbReference>
<keyword evidence="2" id="KW-0472">Membrane</keyword>